<dbReference type="HOGENOM" id="CLU_543679_0_0_9"/>
<comment type="similarity">
    <text evidence="1">Belongs to the bacterial solute-binding protein 1 family.</text>
</comment>
<dbReference type="GO" id="GO:1901982">
    <property type="term" value="F:maltose binding"/>
    <property type="evidence" value="ECO:0007669"/>
    <property type="project" value="TreeGrafter"/>
</dbReference>
<evidence type="ECO:0000256" key="1">
    <source>
        <dbReference type="ARBA" id="ARBA00008520"/>
    </source>
</evidence>
<dbReference type="PROSITE" id="PS51257">
    <property type="entry name" value="PROKAR_LIPOPROTEIN"/>
    <property type="match status" value="1"/>
</dbReference>
<dbReference type="Gene3D" id="3.40.190.10">
    <property type="entry name" value="Periplasmic binding protein-like II"/>
    <property type="match status" value="2"/>
</dbReference>
<dbReference type="AlphaFoldDB" id="B7AQ58"/>
<keyword evidence="2" id="KW-0813">Transport</keyword>
<feature type="chain" id="PRO_5038769118" description="Maltodextrin-binding protein" evidence="4">
    <location>
        <begin position="33"/>
        <end position="428"/>
    </location>
</feature>
<keyword evidence="3 4" id="KW-0732">Signal</keyword>
<gene>
    <name evidence="5" type="ORF">BACPEC_00814</name>
</gene>
<sequence>MMRICMTLKKYFKKFAALGLAVSMLASVTACSGNSDKTTPEVELEEDVNVNLWYSDDRYTGYFEECARRYHESNAHVTVMLNLVEDENYLDDVYNSCIKSDDGADIFMMSSDDVQKAYLMGLMSANTLYPETFNEDVYGRAAIAASTYSGRLLGYPLTFETSVMVYNKKFATPFKTFEEITGFSDNFQHTDENEAVTQIIGWDVSDVSLNYAFLGEYMNVGGDNADDVTKTYLQDDNIKAAAQAYLQFKDSYGIVRDNPKYSDYIRKFTEGSLLYTIVNTSDLSSIAASGIDYGIMQIPDYNSTLKTRAMSKTYMLAVTPYASNSRIAASVARMFTYDYADELISLSSMPAARGDIPDHPEQYNALHSVYAGTALKARYMEAGDYYLKLEIMLHQIWDKTASVGDAYIQFKDYVTTTMNLTNKTQTAK</sequence>
<dbReference type="GO" id="GO:0055052">
    <property type="term" value="C:ATP-binding cassette (ABC) transporter complex, substrate-binding subunit-containing"/>
    <property type="evidence" value="ECO:0007669"/>
    <property type="project" value="TreeGrafter"/>
</dbReference>
<evidence type="ECO:0008006" key="7">
    <source>
        <dbReference type="Google" id="ProtNLM"/>
    </source>
</evidence>
<comment type="caution">
    <text evidence="5">The sequence shown here is derived from an EMBL/GenBank/DDBJ whole genome shotgun (WGS) entry which is preliminary data.</text>
</comment>
<dbReference type="Pfam" id="PF13416">
    <property type="entry name" value="SBP_bac_8"/>
    <property type="match status" value="1"/>
</dbReference>
<organism evidence="5 6">
    <name type="scientific">[Bacteroides] pectinophilus ATCC 43243</name>
    <dbReference type="NCBI Taxonomy" id="483218"/>
    <lineage>
        <taxon>Bacteria</taxon>
        <taxon>Bacillati</taxon>
        <taxon>Bacillota</taxon>
        <taxon>Clostridia</taxon>
        <taxon>Eubacteriales</taxon>
    </lineage>
</organism>
<name>B7AQ58_9FIRM</name>
<dbReference type="PANTHER" id="PTHR30061">
    <property type="entry name" value="MALTOSE-BINDING PERIPLASMIC PROTEIN"/>
    <property type="match status" value="1"/>
</dbReference>
<proteinExistence type="inferred from homology"/>
<dbReference type="STRING" id="483218.BACPEC_00814"/>
<dbReference type="InterPro" id="IPR006059">
    <property type="entry name" value="SBP"/>
</dbReference>
<evidence type="ECO:0000256" key="4">
    <source>
        <dbReference type="SAM" id="SignalP"/>
    </source>
</evidence>
<dbReference type="SUPFAM" id="SSF53850">
    <property type="entry name" value="Periplasmic binding protein-like II"/>
    <property type="match status" value="1"/>
</dbReference>
<dbReference type="PANTHER" id="PTHR30061:SF50">
    <property type="entry name" value="MALTOSE_MALTODEXTRIN-BINDING PERIPLASMIC PROTEIN"/>
    <property type="match status" value="1"/>
</dbReference>
<dbReference type="eggNOG" id="COG2182">
    <property type="taxonomic scope" value="Bacteria"/>
</dbReference>
<feature type="signal peptide" evidence="4">
    <location>
        <begin position="1"/>
        <end position="32"/>
    </location>
</feature>
<protein>
    <recommendedName>
        <fullName evidence="7">Maltodextrin-binding protein</fullName>
    </recommendedName>
</protein>
<dbReference type="EMBL" id="ABVQ01000035">
    <property type="protein sequence ID" value="EEC57830.1"/>
    <property type="molecule type" value="Genomic_DNA"/>
</dbReference>
<reference evidence="5 6" key="2">
    <citation type="submission" date="2008-11" db="EMBL/GenBank/DDBJ databases">
        <authorList>
            <person name="Fulton L."/>
            <person name="Clifton S."/>
            <person name="Fulton B."/>
            <person name="Xu J."/>
            <person name="Minx P."/>
            <person name="Pepin K.H."/>
            <person name="Johnson M."/>
            <person name="Bhonagiri V."/>
            <person name="Nash W.E."/>
            <person name="Mardis E.R."/>
            <person name="Wilson R.K."/>
        </authorList>
    </citation>
    <scope>NUCLEOTIDE SEQUENCE [LARGE SCALE GENOMIC DNA]</scope>
    <source>
        <strain evidence="5 6">ATCC 43243</strain>
    </source>
</reference>
<dbReference type="GO" id="GO:0042956">
    <property type="term" value="P:maltodextrin transmembrane transport"/>
    <property type="evidence" value="ECO:0007669"/>
    <property type="project" value="TreeGrafter"/>
</dbReference>
<reference evidence="5 6" key="1">
    <citation type="submission" date="2008-11" db="EMBL/GenBank/DDBJ databases">
        <title>Draft genome sequence of Bacteroides pectinophilus (ATCC 43243).</title>
        <authorList>
            <person name="Sudarsanam P."/>
            <person name="Ley R."/>
            <person name="Guruge J."/>
            <person name="Turnbaugh P.J."/>
            <person name="Mahowald M."/>
            <person name="Liep D."/>
            <person name="Gordon J."/>
        </authorList>
    </citation>
    <scope>NUCLEOTIDE SEQUENCE [LARGE SCALE GENOMIC DNA]</scope>
    <source>
        <strain evidence="5 6">ATCC 43243</strain>
    </source>
</reference>
<evidence type="ECO:0000256" key="3">
    <source>
        <dbReference type="ARBA" id="ARBA00022729"/>
    </source>
</evidence>
<dbReference type="Proteomes" id="UP000003136">
    <property type="component" value="Unassembled WGS sequence"/>
</dbReference>
<evidence type="ECO:0000313" key="6">
    <source>
        <dbReference type="Proteomes" id="UP000003136"/>
    </source>
</evidence>
<keyword evidence="6" id="KW-1185">Reference proteome</keyword>
<evidence type="ECO:0000256" key="2">
    <source>
        <dbReference type="ARBA" id="ARBA00022448"/>
    </source>
</evidence>
<dbReference type="GO" id="GO:0015768">
    <property type="term" value="P:maltose transport"/>
    <property type="evidence" value="ECO:0007669"/>
    <property type="project" value="TreeGrafter"/>
</dbReference>
<evidence type="ECO:0000313" key="5">
    <source>
        <dbReference type="EMBL" id="EEC57830.1"/>
    </source>
</evidence>
<accession>B7AQ58</accession>